<dbReference type="EMBL" id="JXJN01008587">
    <property type="status" value="NOT_ANNOTATED_CDS"/>
    <property type="molecule type" value="Genomic_DNA"/>
</dbReference>
<evidence type="ECO:0000256" key="10">
    <source>
        <dbReference type="PROSITE-ProRule" id="PRU00023"/>
    </source>
</evidence>
<feature type="transmembrane region" description="Helical" evidence="11">
    <location>
        <begin position="117"/>
        <end position="138"/>
    </location>
</feature>
<keyword evidence="5" id="KW-0552">Olfaction</keyword>
<dbReference type="GO" id="GO:0005549">
    <property type="term" value="F:odorant binding"/>
    <property type="evidence" value="ECO:0007669"/>
    <property type="project" value="InterPro"/>
</dbReference>
<dbReference type="InterPro" id="IPR002110">
    <property type="entry name" value="Ankyrin_rpt"/>
</dbReference>
<feature type="transmembrane region" description="Helical" evidence="11">
    <location>
        <begin position="170"/>
        <end position="196"/>
    </location>
</feature>
<proteinExistence type="predicted"/>
<feature type="transmembrane region" description="Helical" evidence="11">
    <location>
        <begin position="21"/>
        <end position="47"/>
    </location>
</feature>
<dbReference type="PROSITE" id="PS50297">
    <property type="entry name" value="ANK_REP_REGION"/>
    <property type="match status" value="2"/>
</dbReference>
<keyword evidence="6 11" id="KW-1133">Transmembrane helix</keyword>
<dbReference type="GO" id="GO:0007165">
    <property type="term" value="P:signal transduction"/>
    <property type="evidence" value="ECO:0007669"/>
    <property type="project" value="UniProtKB-KW"/>
</dbReference>
<evidence type="ECO:0000256" key="8">
    <source>
        <dbReference type="ARBA" id="ARBA00023170"/>
    </source>
</evidence>
<keyword evidence="13" id="KW-1185">Reference proteome</keyword>
<evidence type="ECO:0000256" key="7">
    <source>
        <dbReference type="ARBA" id="ARBA00023136"/>
    </source>
</evidence>
<comment type="subcellular location">
    <subcellularLocation>
        <location evidence="1">Cell membrane</location>
        <topology evidence="1">Multi-pass membrane protein</topology>
    </subcellularLocation>
</comment>
<name>A0A1B0B516_9MUSC</name>
<keyword evidence="7 11" id="KW-0472">Membrane</keyword>
<reference evidence="12" key="2">
    <citation type="submission" date="2020-05" db="UniProtKB">
        <authorList>
            <consortium name="EnsemblMetazoa"/>
        </authorList>
    </citation>
    <scope>IDENTIFICATION</scope>
    <source>
        <strain evidence="12">IAEA</strain>
    </source>
</reference>
<dbReference type="GO" id="GO:0004984">
    <property type="term" value="F:olfactory receptor activity"/>
    <property type="evidence" value="ECO:0007669"/>
    <property type="project" value="InterPro"/>
</dbReference>
<keyword evidence="8" id="KW-0675">Receptor</keyword>
<dbReference type="EnsemblMetazoa" id="GPPI019134-RA">
    <property type="protein sequence ID" value="GPPI019134-PA"/>
    <property type="gene ID" value="GPPI019134"/>
</dbReference>
<keyword evidence="10" id="KW-0040">ANK repeat</keyword>
<dbReference type="PROSITE" id="PS50088">
    <property type="entry name" value="ANK_REPEAT"/>
    <property type="match status" value="3"/>
</dbReference>
<evidence type="ECO:0000256" key="5">
    <source>
        <dbReference type="ARBA" id="ARBA00022725"/>
    </source>
</evidence>
<dbReference type="GO" id="GO:0005886">
    <property type="term" value="C:plasma membrane"/>
    <property type="evidence" value="ECO:0007669"/>
    <property type="project" value="UniProtKB-SubCell"/>
</dbReference>
<dbReference type="InterPro" id="IPR036770">
    <property type="entry name" value="Ankyrin_rpt-contain_sf"/>
</dbReference>
<feature type="repeat" description="ANK" evidence="10">
    <location>
        <begin position="532"/>
        <end position="564"/>
    </location>
</feature>
<dbReference type="EMBL" id="JXJN01008588">
    <property type="status" value="NOT_ANNOTATED_CDS"/>
    <property type="molecule type" value="Genomic_DNA"/>
</dbReference>
<keyword evidence="4 11" id="KW-0812">Transmembrane</keyword>
<dbReference type="Pfam" id="PF12796">
    <property type="entry name" value="Ank_2"/>
    <property type="match status" value="1"/>
</dbReference>
<accession>A0A1B0B516</accession>
<feature type="repeat" description="ANK" evidence="10">
    <location>
        <begin position="499"/>
        <end position="531"/>
    </location>
</feature>
<evidence type="ECO:0000256" key="1">
    <source>
        <dbReference type="ARBA" id="ARBA00004651"/>
    </source>
</evidence>
<reference evidence="13" key="1">
    <citation type="submission" date="2015-01" db="EMBL/GenBank/DDBJ databases">
        <authorList>
            <person name="Aksoy S."/>
            <person name="Warren W."/>
            <person name="Wilson R.K."/>
        </authorList>
    </citation>
    <scope>NUCLEOTIDE SEQUENCE [LARGE SCALE GENOMIC DNA]</scope>
    <source>
        <strain evidence="13">IAEA</strain>
    </source>
</reference>
<keyword evidence="9" id="KW-0807">Transducer</keyword>
<feature type="transmembrane region" description="Helical" evidence="11">
    <location>
        <begin position="249"/>
        <end position="269"/>
    </location>
</feature>
<dbReference type="PANTHER" id="PTHR21137">
    <property type="entry name" value="ODORANT RECEPTOR"/>
    <property type="match status" value="1"/>
</dbReference>
<feature type="repeat" description="ANK" evidence="10">
    <location>
        <begin position="465"/>
        <end position="497"/>
    </location>
</feature>
<dbReference type="Pfam" id="PF02949">
    <property type="entry name" value="7tm_6"/>
    <property type="match status" value="2"/>
</dbReference>
<sequence length="730" mass="83511">MGHNFVRDRSQQSRRWHNTRCTYKYILCLFLVVSAQVPMINYTIYYIDHVELATASLSICFTNILTTVKIITFLLYKWEFAALMEELEEMYYEVRKAEIKVKLKRDNDYARNLTRMYWNSCCCTGLYFMTTPILKIIWSKLKGMDVSFELPMPMRFSFDFESTPGYEFCYIYTGLTTLVVIAYAVAIDGLFIGYTINLKAHFIALQSVIETNNFLKSERQLQRDLSSCVGYHNKILSLAFKLRDIYRPIIFAQFLMTSLQVCVIVYQMVTSLRVSVSVQISHWYNLKPSHRRMLCLLMLRSQREAIIKAGFYEASLANFMAEELKCLKCKIGKMTYNGQESDKHDREFNAEVIHTTFNSATVKWNLLRDAEVYKVEKHHKTSTDNYVIHDLEENFGYLLRVQALKCDESKSHYAIINTSPEIVACTLADLPSTLALHRALKKSQQFLVKRLLRRRPNLIEYPGPNGYLPLCNAIAYGETCIVDYLLTIGASVHIGNLDNKRTPLHVAFYYGRLSVARVLLNLKADMEARDIYGLTACHLAIDANQERLLKFALENGANVEARDACGWTLLMRSVVMNAGLSIFELLITYGANTKAQDMFDLTCLDLARLYGHTEAQEYFEKFCLLNSEIFCATGLGSFLKCTIMRASEFCSPDCNASKRDLDLVNRYLRDNIILVEHNQLDASPTPVRKAHSNAIQTRGGSINETSSVSAKGALLGKFSITRAKENICNP</sequence>
<dbReference type="SMART" id="SM00248">
    <property type="entry name" value="ANK"/>
    <property type="match status" value="4"/>
</dbReference>
<evidence type="ECO:0000256" key="2">
    <source>
        <dbReference type="ARBA" id="ARBA00022475"/>
    </source>
</evidence>
<evidence type="ECO:0000256" key="9">
    <source>
        <dbReference type="ARBA" id="ARBA00023224"/>
    </source>
</evidence>
<dbReference type="AlphaFoldDB" id="A0A1B0B516"/>
<keyword evidence="2" id="KW-1003">Cell membrane</keyword>
<feature type="transmembrane region" description="Helical" evidence="11">
    <location>
        <begin position="53"/>
        <end position="76"/>
    </location>
</feature>
<organism evidence="12 13">
    <name type="scientific">Glossina palpalis gambiensis</name>
    <dbReference type="NCBI Taxonomy" id="67801"/>
    <lineage>
        <taxon>Eukaryota</taxon>
        <taxon>Metazoa</taxon>
        <taxon>Ecdysozoa</taxon>
        <taxon>Arthropoda</taxon>
        <taxon>Hexapoda</taxon>
        <taxon>Insecta</taxon>
        <taxon>Pterygota</taxon>
        <taxon>Neoptera</taxon>
        <taxon>Endopterygota</taxon>
        <taxon>Diptera</taxon>
        <taxon>Brachycera</taxon>
        <taxon>Muscomorpha</taxon>
        <taxon>Hippoboscoidea</taxon>
        <taxon>Glossinidae</taxon>
        <taxon>Glossina</taxon>
    </lineage>
</organism>
<protein>
    <submittedName>
        <fullName evidence="12">Uncharacterized protein</fullName>
    </submittedName>
</protein>
<evidence type="ECO:0000256" key="4">
    <source>
        <dbReference type="ARBA" id="ARBA00022692"/>
    </source>
</evidence>
<keyword evidence="3" id="KW-0716">Sensory transduction</keyword>
<evidence type="ECO:0000256" key="3">
    <source>
        <dbReference type="ARBA" id="ARBA00022606"/>
    </source>
</evidence>
<evidence type="ECO:0000313" key="12">
    <source>
        <dbReference type="EnsemblMetazoa" id="GPPI019134-PA"/>
    </source>
</evidence>
<dbReference type="PANTHER" id="PTHR21137:SF43">
    <property type="entry name" value="ODORANT RECEPTOR 47A-RELATED"/>
    <property type="match status" value="1"/>
</dbReference>
<dbReference type="Gene3D" id="1.25.40.20">
    <property type="entry name" value="Ankyrin repeat-containing domain"/>
    <property type="match status" value="2"/>
</dbReference>
<dbReference type="Pfam" id="PF13637">
    <property type="entry name" value="Ank_4"/>
    <property type="match status" value="1"/>
</dbReference>
<dbReference type="InterPro" id="IPR004117">
    <property type="entry name" value="7tm6_olfct_rcpt"/>
</dbReference>
<dbReference type="STRING" id="67801.A0A1B0B516"/>
<dbReference type="VEuPathDB" id="VectorBase:GPPI019134"/>
<evidence type="ECO:0000313" key="13">
    <source>
        <dbReference type="Proteomes" id="UP000092460"/>
    </source>
</evidence>
<evidence type="ECO:0000256" key="11">
    <source>
        <dbReference type="SAM" id="Phobius"/>
    </source>
</evidence>
<dbReference type="SUPFAM" id="SSF48403">
    <property type="entry name" value="Ankyrin repeat"/>
    <property type="match status" value="1"/>
</dbReference>
<evidence type="ECO:0000256" key="6">
    <source>
        <dbReference type="ARBA" id="ARBA00022989"/>
    </source>
</evidence>
<dbReference type="Proteomes" id="UP000092460">
    <property type="component" value="Unassembled WGS sequence"/>
</dbReference>